<reference evidence="2" key="1">
    <citation type="submission" date="2019-03" db="EMBL/GenBank/DDBJ databases">
        <authorList>
            <person name="Mank J."/>
            <person name="Almeida P."/>
        </authorList>
    </citation>
    <scope>NUCLEOTIDE SEQUENCE</scope>
    <source>
        <strain evidence="2">78183</strain>
    </source>
</reference>
<gene>
    <name evidence="1" type="ORF">SVIM_LOCUS119937</name>
    <name evidence="2" type="ORF">SVIM_LOCUS184762</name>
</gene>
<proteinExistence type="predicted"/>
<evidence type="ECO:0000313" key="1">
    <source>
        <dbReference type="EMBL" id="VFU30524.1"/>
    </source>
</evidence>
<dbReference type="EMBL" id="CAADRP010000635">
    <property type="protein sequence ID" value="VFU30524.1"/>
    <property type="molecule type" value="Genomic_DNA"/>
</dbReference>
<protein>
    <submittedName>
        <fullName evidence="2">Uncharacterized protein</fullName>
    </submittedName>
</protein>
<dbReference type="EMBL" id="CAADRP010001113">
    <property type="protein sequence ID" value="VFU36511.1"/>
    <property type="molecule type" value="Genomic_DNA"/>
</dbReference>
<accession>A0A6N2L6R2</accession>
<sequence length="133" mass="14539">MCQLILSSPFQVSSNIPLAHAIPAASAVRVGNFWFQDLLPATPASLIFNRTRAAITASPEVAVEAPPHNSSAVFSNVINISLHSSHDSSSCHLLCTWKRLFNRPVAAEFLPNRKQQRILGFLMVFIQGSISKN</sequence>
<organism evidence="2">
    <name type="scientific">Salix viminalis</name>
    <name type="common">Common osier</name>
    <name type="synonym">Basket willow</name>
    <dbReference type="NCBI Taxonomy" id="40686"/>
    <lineage>
        <taxon>Eukaryota</taxon>
        <taxon>Viridiplantae</taxon>
        <taxon>Streptophyta</taxon>
        <taxon>Embryophyta</taxon>
        <taxon>Tracheophyta</taxon>
        <taxon>Spermatophyta</taxon>
        <taxon>Magnoliopsida</taxon>
        <taxon>eudicotyledons</taxon>
        <taxon>Gunneridae</taxon>
        <taxon>Pentapetalae</taxon>
        <taxon>rosids</taxon>
        <taxon>fabids</taxon>
        <taxon>Malpighiales</taxon>
        <taxon>Salicaceae</taxon>
        <taxon>Saliceae</taxon>
        <taxon>Salix</taxon>
    </lineage>
</organism>
<name>A0A6N2L6R2_SALVM</name>
<dbReference type="AlphaFoldDB" id="A0A6N2L6R2"/>
<evidence type="ECO:0000313" key="2">
    <source>
        <dbReference type="EMBL" id="VFU36511.1"/>
    </source>
</evidence>